<reference evidence="5" key="2">
    <citation type="journal article" date="2022" name="Microb. Genom.">
        <title>A chromosome-scale genome assembly of the tomato pathogen Cladosporium fulvum reveals a compartmentalized genome architecture and the presence of a dispensable chromosome.</title>
        <authorList>
            <person name="Zaccaron A.Z."/>
            <person name="Chen L.H."/>
            <person name="Samaras A."/>
            <person name="Stergiopoulos I."/>
        </authorList>
    </citation>
    <scope>NUCLEOTIDE SEQUENCE</scope>
    <source>
        <strain evidence="5">Race5_Kim</strain>
    </source>
</reference>
<accession>A0A9Q8URD8</accession>
<sequence length="300" mass="32958">MALPLRTRSIPQCSACIRSYAWAPFADTTTAPATALGQHVRGKKKLANLSGTRTARLLKDVPGYGRRGAIIPIASGEMRNKFFPRRIAEYVTLPELRTIKANNIPIARDYTFGKEEPLPEVATSETGASGIAINASEPTRTPKKHEVEKLSPERSIELLEIFVNPRLDFYRQPIIEEKELEEEAPAAPKIKERQRTASSAAADLLAARMQAPKEPPKPAGPQAIYGSVSTYDILVAVRVAIAENDEAARVILAEGDIRFMDEEARAEGKVKHVGDFTIEIKVKGAERGVKRTVRVVPQEA</sequence>
<dbReference type="OMA" id="RNRWFPA"/>
<dbReference type="RefSeq" id="XP_047764070.1">
    <property type="nucleotide sequence ID" value="XM_047909686.1"/>
</dbReference>
<comment type="similarity">
    <text evidence="1">Belongs to the bacterial ribosomal protein bL9 family.</text>
</comment>
<dbReference type="InterPro" id="IPR036935">
    <property type="entry name" value="Ribosomal_bL9_N_sf"/>
</dbReference>
<keyword evidence="2" id="KW-0689">Ribosomal protein</keyword>
<evidence type="ECO:0000256" key="1">
    <source>
        <dbReference type="ARBA" id="ARBA00010605"/>
    </source>
</evidence>
<evidence type="ECO:0000313" key="6">
    <source>
        <dbReference type="Proteomes" id="UP000756132"/>
    </source>
</evidence>
<dbReference type="EMBL" id="CP090169">
    <property type="protein sequence ID" value="UJO19704.1"/>
    <property type="molecule type" value="Genomic_DNA"/>
</dbReference>
<dbReference type="GeneID" id="71990416"/>
<reference evidence="5" key="1">
    <citation type="submission" date="2021-12" db="EMBL/GenBank/DDBJ databases">
        <authorList>
            <person name="Zaccaron A."/>
            <person name="Stergiopoulos I."/>
        </authorList>
    </citation>
    <scope>NUCLEOTIDE SEQUENCE</scope>
    <source>
        <strain evidence="5">Race5_Kim</strain>
    </source>
</reference>
<keyword evidence="3" id="KW-0687">Ribonucleoprotein</keyword>
<evidence type="ECO:0000259" key="4">
    <source>
        <dbReference type="Pfam" id="PF01281"/>
    </source>
</evidence>
<evidence type="ECO:0000256" key="3">
    <source>
        <dbReference type="ARBA" id="ARBA00023274"/>
    </source>
</evidence>
<organism evidence="5 6">
    <name type="scientific">Passalora fulva</name>
    <name type="common">Tomato leaf mold</name>
    <name type="synonym">Cladosporium fulvum</name>
    <dbReference type="NCBI Taxonomy" id="5499"/>
    <lineage>
        <taxon>Eukaryota</taxon>
        <taxon>Fungi</taxon>
        <taxon>Dikarya</taxon>
        <taxon>Ascomycota</taxon>
        <taxon>Pezizomycotina</taxon>
        <taxon>Dothideomycetes</taxon>
        <taxon>Dothideomycetidae</taxon>
        <taxon>Mycosphaerellales</taxon>
        <taxon>Mycosphaerellaceae</taxon>
        <taxon>Fulvia</taxon>
    </lineage>
</organism>
<dbReference type="InterPro" id="IPR020070">
    <property type="entry name" value="Ribosomal_bL9_N"/>
</dbReference>
<dbReference type="GO" id="GO:1990904">
    <property type="term" value="C:ribonucleoprotein complex"/>
    <property type="evidence" value="ECO:0007669"/>
    <property type="project" value="UniProtKB-KW"/>
</dbReference>
<gene>
    <name evidence="5" type="ORF">CLAFUR5_10538</name>
</gene>
<protein>
    <recommendedName>
        <fullName evidence="4">Ribosomal protein L9 domain-containing protein</fullName>
    </recommendedName>
</protein>
<name>A0A9Q8URD8_PASFU</name>
<dbReference type="KEGG" id="ffu:CLAFUR5_10538"/>
<keyword evidence="6" id="KW-1185">Reference proteome</keyword>
<proteinExistence type="inferred from homology"/>
<dbReference type="Pfam" id="PF01281">
    <property type="entry name" value="Ribosomal_L9_N"/>
    <property type="match status" value="1"/>
</dbReference>
<evidence type="ECO:0000256" key="2">
    <source>
        <dbReference type="ARBA" id="ARBA00022980"/>
    </source>
</evidence>
<feature type="domain" description="Ribosomal protein L9" evidence="4">
    <location>
        <begin position="57"/>
        <end position="95"/>
    </location>
</feature>
<dbReference type="SUPFAM" id="SSF55658">
    <property type="entry name" value="L9 N-domain-like"/>
    <property type="match status" value="1"/>
</dbReference>
<dbReference type="Proteomes" id="UP000756132">
    <property type="component" value="Chromosome 7"/>
</dbReference>
<dbReference type="InterPro" id="IPR009027">
    <property type="entry name" value="Ribosomal_bL9/RNase_H1_N"/>
</dbReference>
<dbReference type="AlphaFoldDB" id="A0A9Q8URD8"/>
<dbReference type="GO" id="GO:0005840">
    <property type="term" value="C:ribosome"/>
    <property type="evidence" value="ECO:0007669"/>
    <property type="project" value="UniProtKB-KW"/>
</dbReference>
<dbReference type="Gene3D" id="3.40.5.10">
    <property type="entry name" value="Ribosomal protein L9, N-terminal domain"/>
    <property type="match status" value="1"/>
</dbReference>
<dbReference type="OrthoDB" id="5555409at2759"/>
<evidence type="ECO:0000313" key="5">
    <source>
        <dbReference type="EMBL" id="UJO19704.1"/>
    </source>
</evidence>